<dbReference type="InterPro" id="IPR027417">
    <property type="entry name" value="P-loop_NTPase"/>
</dbReference>
<dbReference type="GO" id="GO:0005524">
    <property type="term" value="F:ATP binding"/>
    <property type="evidence" value="ECO:0007669"/>
    <property type="project" value="UniProtKB-KW"/>
</dbReference>
<dbReference type="NCBIfam" id="TIGR04121">
    <property type="entry name" value="DEXH_lig_assoc"/>
    <property type="match status" value="1"/>
</dbReference>
<dbReference type="InterPro" id="IPR026362">
    <property type="entry name" value="DEXH_lig_assoc"/>
</dbReference>
<dbReference type="InterPro" id="IPR045628">
    <property type="entry name" value="Lhr_WH_dom"/>
</dbReference>
<keyword evidence="8" id="KW-0413">Isomerase</keyword>
<evidence type="ECO:0000256" key="3">
    <source>
        <dbReference type="ARBA" id="ARBA00022801"/>
    </source>
</evidence>
<dbReference type="SMART" id="SM00490">
    <property type="entry name" value="HELICc"/>
    <property type="match status" value="1"/>
</dbReference>
<dbReference type="InterPro" id="IPR011545">
    <property type="entry name" value="DEAD/DEAH_box_helicase_dom"/>
</dbReference>
<dbReference type="RefSeq" id="WP_089834691.1">
    <property type="nucleotide sequence ID" value="NZ_FNBN01000005.1"/>
</dbReference>
<dbReference type="InterPro" id="IPR014001">
    <property type="entry name" value="Helicase_ATP-bd"/>
</dbReference>
<evidence type="ECO:0000313" key="13">
    <source>
        <dbReference type="Proteomes" id="UP000199045"/>
    </source>
</evidence>
<evidence type="ECO:0000259" key="11">
    <source>
        <dbReference type="PROSITE" id="PS51194"/>
    </source>
</evidence>
<evidence type="ECO:0000313" key="12">
    <source>
        <dbReference type="EMBL" id="SDG56030.1"/>
    </source>
</evidence>
<keyword evidence="6" id="KW-0238">DNA-binding</keyword>
<comment type="similarity">
    <text evidence="9">Belongs to the Lhr helicase family. Lhr-Core subfamily.</text>
</comment>
<dbReference type="Gene3D" id="3.40.50.300">
    <property type="entry name" value="P-loop containing nucleotide triphosphate hydrolases"/>
    <property type="match status" value="2"/>
</dbReference>
<organism evidence="12 13">
    <name type="scientific">Chitinophaga filiformis</name>
    <name type="common">Myxococcus filiformis</name>
    <name type="synonym">Flexibacter filiformis</name>
    <dbReference type="NCBI Taxonomy" id="104663"/>
    <lineage>
        <taxon>Bacteria</taxon>
        <taxon>Pseudomonadati</taxon>
        <taxon>Bacteroidota</taxon>
        <taxon>Chitinophagia</taxon>
        <taxon>Chitinophagales</taxon>
        <taxon>Chitinophagaceae</taxon>
        <taxon>Chitinophaga</taxon>
    </lineage>
</organism>
<dbReference type="InterPro" id="IPR052511">
    <property type="entry name" value="ATP-dep_Helicase"/>
</dbReference>
<dbReference type="STRING" id="104663.SAMN04488121_10517"/>
<keyword evidence="5" id="KW-0067">ATP-binding</keyword>
<evidence type="ECO:0000256" key="8">
    <source>
        <dbReference type="ARBA" id="ARBA00023235"/>
    </source>
</evidence>
<dbReference type="OrthoDB" id="9815222at2"/>
<dbReference type="PANTHER" id="PTHR47962">
    <property type="entry name" value="ATP-DEPENDENT HELICASE LHR-RELATED-RELATED"/>
    <property type="match status" value="1"/>
</dbReference>
<keyword evidence="4 12" id="KW-0347">Helicase</keyword>
<dbReference type="PROSITE" id="PS51194">
    <property type="entry name" value="HELICASE_CTER"/>
    <property type="match status" value="1"/>
</dbReference>
<keyword evidence="2" id="KW-0227">DNA damage</keyword>
<dbReference type="GO" id="GO:0004386">
    <property type="term" value="F:helicase activity"/>
    <property type="evidence" value="ECO:0007669"/>
    <property type="project" value="UniProtKB-KW"/>
</dbReference>
<protein>
    <submittedName>
        <fullName evidence="12">ATP-dependent helicase Lhr and Lhr-like helicase</fullName>
    </submittedName>
</protein>
<dbReference type="AlphaFoldDB" id="A0A1G7VAP8"/>
<dbReference type="Pfam" id="PF00271">
    <property type="entry name" value="Helicase_C"/>
    <property type="match status" value="1"/>
</dbReference>
<dbReference type="SMART" id="SM00487">
    <property type="entry name" value="DEXDc"/>
    <property type="match status" value="1"/>
</dbReference>
<evidence type="ECO:0000256" key="6">
    <source>
        <dbReference type="ARBA" id="ARBA00023125"/>
    </source>
</evidence>
<evidence type="ECO:0000256" key="2">
    <source>
        <dbReference type="ARBA" id="ARBA00022763"/>
    </source>
</evidence>
<keyword evidence="3" id="KW-0378">Hydrolase</keyword>
<gene>
    <name evidence="12" type="ORF">SAMN04488121_10517</name>
</gene>
<dbReference type="PANTHER" id="PTHR47962:SF3">
    <property type="entry name" value="LARGE ATP-DEPENDENT HELICASE-RELATED PROTEIN"/>
    <property type="match status" value="1"/>
</dbReference>
<dbReference type="PROSITE" id="PS51192">
    <property type="entry name" value="HELICASE_ATP_BIND_1"/>
    <property type="match status" value="1"/>
</dbReference>
<keyword evidence="7" id="KW-0234">DNA repair</keyword>
<accession>A0A1G7VAP8</accession>
<evidence type="ECO:0000256" key="9">
    <source>
        <dbReference type="ARBA" id="ARBA00093467"/>
    </source>
</evidence>
<dbReference type="Pfam" id="PF00270">
    <property type="entry name" value="DEAD"/>
    <property type="match status" value="1"/>
</dbReference>
<evidence type="ECO:0000256" key="4">
    <source>
        <dbReference type="ARBA" id="ARBA00022806"/>
    </source>
</evidence>
<evidence type="ECO:0000259" key="10">
    <source>
        <dbReference type="PROSITE" id="PS51192"/>
    </source>
</evidence>
<evidence type="ECO:0000256" key="1">
    <source>
        <dbReference type="ARBA" id="ARBA00022741"/>
    </source>
</evidence>
<dbReference type="EMBL" id="FNBN01000005">
    <property type="protein sequence ID" value="SDG56030.1"/>
    <property type="molecule type" value="Genomic_DNA"/>
</dbReference>
<evidence type="ECO:0000256" key="5">
    <source>
        <dbReference type="ARBA" id="ARBA00022840"/>
    </source>
</evidence>
<evidence type="ECO:0000256" key="7">
    <source>
        <dbReference type="ARBA" id="ARBA00023204"/>
    </source>
</evidence>
<dbReference type="Proteomes" id="UP000199045">
    <property type="component" value="Unassembled WGS sequence"/>
</dbReference>
<dbReference type="SUPFAM" id="SSF52540">
    <property type="entry name" value="P-loop containing nucleoside triphosphate hydrolases"/>
    <property type="match status" value="1"/>
</dbReference>
<dbReference type="GO" id="GO:0006281">
    <property type="term" value="P:DNA repair"/>
    <property type="evidence" value="ECO:0007669"/>
    <property type="project" value="UniProtKB-KW"/>
</dbReference>
<dbReference type="Pfam" id="PF19306">
    <property type="entry name" value="WHD_Lhr"/>
    <property type="match status" value="1"/>
</dbReference>
<proteinExistence type="inferred from homology"/>
<feature type="domain" description="Helicase ATP-binding" evidence="10">
    <location>
        <begin position="30"/>
        <end position="221"/>
    </location>
</feature>
<feature type="domain" description="Helicase C-terminal" evidence="11">
    <location>
        <begin position="255"/>
        <end position="410"/>
    </location>
</feature>
<dbReference type="InterPro" id="IPR017170">
    <property type="entry name" value="Lhr-like"/>
</dbReference>
<dbReference type="PIRSF" id="PIRSF037307">
    <property type="entry name" value="Lhr-like_helic_prd"/>
    <property type="match status" value="1"/>
</dbReference>
<name>A0A1G7VAP8_CHIFI</name>
<dbReference type="InterPro" id="IPR001650">
    <property type="entry name" value="Helicase_C-like"/>
</dbReference>
<dbReference type="CDD" id="cd18796">
    <property type="entry name" value="SF2_C_LHR"/>
    <property type="match status" value="1"/>
</dbReference>
<keyword evidence="1" id="KW-0547">Nucleotide-binding</keyword>
<dbReference type="InterPro" id="IPR013701">
    <property type="entry name" value="Lhr-like_DEAD/DEAH_assoc"/>
</dbReference>
<dbReference type="GO" id="GO:0003677">
    <property type="term" value="F:DNA binding"/>
    <property type="evidence" value="ECO:0007669"/>
    <property type="project" value="UniProtKB-KW"/>
</dbReference>
<dbReference type="GO" id="GO:0016887">
    <property type="term" value="F:ATP hydrolysis activity"/>
    <property type="evidence" value="ECO:0007669"/>
    <property type="project" value="TreeGrafter"/>
</dbReference>
<reference evidence="13" key="1">
    <citation type="submission" date="2016-10" db="EMBL/GenBank/DDBJ databases">
        <authorList>
            <person name="Varghese N."/>
            <person name="Submissions S."/>
        </authorList>
    </citation>
    <scope>NUCLEOTIDE SEQUENCE [LARGE SCALE GENOMIC DNA]</scope>
    <source>
        <strain evidence="13">DSM 527</strain>
    </source>
</reference>
<dbReference type="Pfam" id="PF08494">
    <property type="entry name" value="DEAD_assoc"/>
    <property type="match status" value="1"/>
</dbReference>
<sequence length="820" mass="93059">MKNKARGWQVITEWLAANDRKPFAFQEEAWEHYLQGRSGLVNAPTGYGKTFSLFLAVVIDWINKHPKDYQQKTKNGLQMMWITPLRALAKDIARAMEEVLQELNMSWQVGIRSGDTPISTRQQQKKQMPEILIITPESLHLLMGQKEYAKVFTHLTTVVADEWHELLGSKRGVMVELGLSRLRGLAKKAGRPPLKVWGISATIGNLEEALDVLLGAPDPEAVIVRAKLGKKIELQSILPDEIEKYPWAGHLGTRLLYKALPVILNSQTTLIFTNVRSQTEIWYQEILRQCPELAGAIALHHGSIDAELRVWVEEALHTGVLKAVVCTSSLDLGVDFRPVDTVIQVGSPKGVARFLQRAGRSGHQPGATSKIWFLPTHSLELVEAAALKAAMEEQLVESRMPVLLAFDVLLQYLMTLGISDGFHAPEIWEEVTNTFCFRDMAEDEWGWILSFLSTGGEALYSYDEFKKLEREGDFFICRSRMLAMRHRLHIGTIVSDAMLKVKFMSGGFIGMIEEWFVARLQPGDAFSLGGRTLEFVMIKDMTVLVRKSNAKRAIVPSWMGGRLPLSANLGKILRRTYTEALSGKSDMPEIQILQPLFDLQEQLSHIPKDNELLVEMIHTKDGYHMFVYPFEGRLVHEVMAALLAYRISKRQPITFSMAMNDYGFELLSDQPIPVSDGDVHDLFSLENLSNDLQASVNSTEMARRKFRDIAVIAGLIFQGYPGKHKASRHLQSSASLLFNVFRDYDPQNLLLRQAFNEAFFYQMEEARLRESLERIYNSDIIITEPEALTPFCFPIKVDSLREELTSEKLEDRIKKMRPQI</sequence>